<keyword evidence="2" id="KW-1185">Reference proteome</keyword>
<evidence type="ECO:0000313" key="1">
    <source>
        <dbReference type="EMBL" id="SUY46594.1"/>
    </source>
</evidence>
<organism evidence="1 2">
    <name type="scientific">Clostridium putrefaciens</name>
    <dbReference type="NCBI Taxonomy" id="99675"/>
    <lineage>
        <taxon>Bacteria</taxon>
        <taxon>Bacillati</taxon>
        <taxon>Bacillota</taxon>
        <taxon>Clostridia</taxon>
        <taxon>Eubacteriales</taxon>
        <taxon>Clostridiaceae</taxon>
        <taxon>Clostridium</taxon>
    </lineage>
</organism>
<evidence type="ECO:0000313" key="2">
    <source>
        <dbReference type="Proteomes" id="UP000254664"/>
    </source>
</evidence>
<reference evidence="1 2" key="1">
    <citation type="submission" date="2018-06" db="EMBL/GenBank/DDBJ databases">
        <authorList>
            <consortium name="Pathogen Informatics"/>
            <person name="Doyle S."/>
        </authorList>
    </citation>
    <scope>NUCLEOTIDE SEQUENCE [LARGE SCALE GENOMIC DNA]</scope>
    <source>
        <strain evidence="1 2">NCTC9836</strain>
    </source>
</reference>
<dbReference type="AlphaFoldDB" id="A0A381J5L3"/>
<proteinExistence type="predicted"/>
<gene>
    <name evidence="1" type="ORF">NCTC9836_00890</name>
</gene>
<dbReference type="Proteomes" id="UP000254664">
    <property type="component" value="Unassembled WGS sequence"/>
</dbReference>
<accession>A0A381J5L3</accession>
<protein>
    <submittedName>
        <fullName evidence="1">Uncharacterized protein</fullName>
    </submittedName>
</protein>
<sequence>MKLIFKEIDRENWEECADLTALREQGKYVSLNCYYLI</sequence>
<name>A0A381J5L3_9CLOT</name>
<dbReference type="EMBL" id="UFWZ01000001">
    <property type="protein sequence ID" value="SUY46594.1"/>
    <property type="molecule type" value="Genomic_DNA"/>
</dbReference>